<proteinExistence type="predicted"/>
<organism evidence="1">
    <name type="scientific">uncultured Caudovirales phage</name>
    <dbReference type="NCBI Taxonomy" id="2100421"/>
    <lineage>
        <taxon>Viruses</taxon>
        <taxon>Duplodnaviria</taxon>
        <taxon>Heunggongvirae</taxon>
        <taxon>Uroviricota</taxon>
        <taxon>Caudoviricetes</taxon>
        <taxon>Peduoviridae</taxon>
        <taxon>Maltschvirus</taxon>
        <taxon>Maltschvirus maltsch</taxon>
    </lineage>
</organism>
<dbReference type="EMBL" id="LR796186">
    <property type="protein sequence ID" value="CAB4124470.1"/>
    <property type="molecule type" value="Genomic_DNA"/>
</dbReference>
<accession>A0A6J5KW53</accession>
<name>A0A6J5KW53_9CAUD</name>
<evidence type="ECO:0000313" key="1">
    <source>
        <dbReference type="EMBL" id="CAB4124470.1"/>
    </source>
</evidence>
<reference evidence="1" key="1">
    <citation type="submission" date="2020-04" db="EMBL/GenBank/DDBJ databases">
        <authorList>
            <person name="Chiriac C."/>
            <person name="Salcher M."/>
            <person name="Ghai R."/>
            <person name="Kavagutti S V."/>
        </authorList>
    </citation>
    <scope>NUCLEOTIDE SEQUENCE</scope>
</reference>
<gene>
    <name evidence="1" type="ORF">UFOVP58_2</name>
</gene>
<protein>
    <submittedName>
        <fullName evidence="1">Uncharacterized protein</fullName>
    </submittedName>
</protein>
<sequence>MLKFANVARVGETIRAYDFKPMLGRPDCYLEGEVVVVMDKDLGYAAFKVLVTKDVFDGVDEPKGEHSRVGHTVYVPHEVSFMEHAGRVMNLSE</sequence>